<evidence type="ECO:0000256" key="1">
    <source>
        <dbReference type="SAM" id="MobiDB-lite"/>
    </source>
</evidence>
<reference evidence="3 4" key="1">
    <citation type="journal article" date="2013" name="PLoS Genet.">
        <title>The genome and development-dependent transcriptomes of Pyronema confluens: a window into fungal evolution.</title>
        <authorList>
            <person name="Traeger S."/>
            <person name="Altegoer F."/>
            <person name="Freitag M."/>
            <person name="Gabaldon T."/>
            <person name="Kempken F."/>
            <person name="Kumar A."/>
            <person name="Marcet-Houben M."/>
            <person name="Poggeler S."/>
            <person name="Stajich J.E."/>
            <person name="Nowrousian M."/>
        </authorList>
    </citation>
    <scope>NUCLEOTIDE SEQUENCE [LARGE SCALE GENOMIC DNA]</scope>
    <source>
        <strain evidence="4">CBS 100304</strain>
        <tissue evidence="3">Vegetative mycelium</tissue>
    </source>
</reference>
<name>U4L726_PYROM</name>
<feature type="signal peptide" evidence="2">
    <location>
        <begin position="1"/>
        <end position="19"/>
    </location>
</feature>
<evidence type="ECO:0000256" key="2">
    <source>
        <dbReference type="SAM" id="SignalP"/>
    </source>
</evidence>
<evidence type="ECO:0000313" key="3">
    <source>
        <dbReference type="EMBL" id="CCX13219.1"/>
    </source>
</evidence>
<feature type="chain" id="PRO_5004651971" evidence="2">
    <location>
        <begin position="20"/>
        <end position="102"/>
    </location>
</feature>
<evidence type="ECO:0000313" key="4">
    <source>
        <dbReference type="Proteomes" id="UP000018144"/>
    </source>
</evidence>
<proteinExistence type="predicted"/>
<protein>
    <submittedName>
        <fullName evidence="3">Uncharacterized protein</fullName>
    </submittedName>
</protein>
<keyword evidence="4" id="KW-1185">Reference proteome</keyword>
<sequence length="102" mass="11126">MRFASITTPLLALATLTIAASPNIKTNDLTLHRHHQQNVIITPPTFTHEECHHLHGDKTMNASTSASPQRRRKVVKKTTSEETITARQIVGGIAVAVLVAVI</sequence>
<gene>
    <name evidence="3" type="ORF">PCON_12812</name>
</gene>
<keyword evidence="2" id="KW-0732">Signal</keyword>
<dbReference type="EMBL" id="HF935790">
    <property type="protein sequence ID" value="CCX13219.1"/>
    <property type="molecule type" value="Genomic_DNA"/>
</dbReference>
<feature type="region of interest" description="Disordered" evidence="1">
    <location>
        <begin position="56"/>
        <end position="81"/>
    </location>
</feature>
<organism evidence="3 4">
    <name type="scientific">Pyronema omphalodes (strain CBS 100304)</name>
    <name type="common">Pyronema confluens</name>
    <dbReference type="NCBI Taxonomy" id="1076935"/>
    <lineage>
        <taxon>Eukaryota</taxon>
        <taxon>Fungi</taxon>
        <taxon>Dikarya</taxon>
        <taxon>Ascomycota</taxon>
        <taxon>Pezizomycotina</taxon>
        <taxon>Pezizomycetes</taxon>
        <taxon>Pezizales</taxon>
        <taxon>Pyronemataceae</taxon>
        <taxon>Pyronema</taxon>
    </lineage>
</organism>
<dbReference type="AlphaFoldDB" id="U4L726"/>
<accession>U4L726</accession>
<dbReference type="Proteomes" id="UP000018144">
    <property type="component" value="Unassembled WGS sequence"/>
</dbReference>